<feature type="domain" description="Reverse transcriptase" evidence="1">
    <location>
        <begin position="1"/>
        <end position="150"/>
    </location>
</feature>
<dbReference type="Proteomes" id="UP001515500">
    <property type="component" value="Unplaced"/>
</dbReference>
<evidence type="ECO:0000259" key="1">
    <source>
        <dbReference type="PROSITE" id="PS50878"/>
    </source>
</evidence>
<dbReference type="AlphaFoldDB" id="A0AB40AWH2"/>
<accession>A0AB40AWH2</accession>
<keyword evidence="2" id="KW-1185">Reference proteome</keyword>
<proteinExistence type="predicted"/>
<gene>
    <name evidence="3" type="primary">LOC120255543</name>
</gene>
<evidence type="ECO:0000313" key="3">
    <source>
        <dbReference type="RefSeq" id="XP_039119290.1"/>
    </source>
</evidence>
<dbReference type="PROSITE" id="PS50878">
    <property type="entry name" value="RT_POL"/>
    <property type="match status" value="1"/>
</dbReference>
<dbReference type="GeneID" id="120255543"/>
<sequence length="243" mass="26549">MDLQTGISDITEVRGGGDPQSPLLFCFSNGDVLSSMFAHALSSKVLVGVPLGSFGRRCNLHYADDLLILTAGGCEDLRIIKLILYLFEGMSGLETNFSKTCLFSSQPGVLPSHAVVDTLQCKVGLLPVVYLGIPISGRRPRKQDWEGVILKVRKRLAAWKLQHLSLGGRLILVNSVLSAIPTYWMSIFRLPGWVVKGIDRIRRDFLWSGPDINHPGCRRFLWKKSTSTSGSGGLGDSGPGLLQ</sequence>
<organism evidence="2 3">
    <name type="scientific">Dioscorea cayennensis subsp. rotundata</name>
    <name type="common">White Guinea yam</name>
    <name type="synonym">Dioscorea rotundata</name>
    <dbReference type="NCBI Taxonomy" id="55577"/>
    <lineage>
        <taxon>Eukaryota</taxon>
        <taxon>Viridiplantae</taxon>
        <taxon>Streptophyta</taxon>
        <taxon>Embryophyta</taxon>
        <taxon>Tracheophyta</taxon>
        <taxon>Spermatophyta</taxon>
        <taxon>Magnoliopsida</taxon>
        <taxon>Liliopsida</taxon>
        <taxon>Dioscoreales</taxon>
        <taxon>Dioscoreaceae</taxon>
        <taxon>Dioscorea</taxon>
    </lineage>
</organism>
<dbReference type="PANTHER" id="PTHR33116">
    <property type="entry name" value="REVERSE TRANSCRIPTASE ZINC-BINDING DOMAIN-CONTAINING PROTEIN-RELATED-RELATED"/>
    <property type="match status" value="1"/>
</dbReference>
<evidence type="ECO:0000313" key="2">
    <source>
        <dbReference type="Proteomes" id="UP001515500"/>
    </source>
</evidence>
<dbReference type="RefSeq" id="XP_039119290.1">
    <property type="nucleotide sequence ID" value="XM_039263356.1"/>
</dbReference>
<dbReference type="InterPro" id="IPR000477">
    <property type="entry name" value="RT_dom"/>
</dbReference>
<dbReference type="PANTHER" id="PTHR33116:SF78">
    <property type="entry name" value="OS12G0587133 PROTEIN"/>
    <property type="match status" value="1"/>
</dbReference>
<protein>
    <submittedName>
        <fullName evidence="3">Uncharacterized protein LOC120255543</fullName>
    </submittedName>
</protein>
<name>A0AB40AWH2_DIOCR</name>
<reference evidence="3" key="1">
    <citation type="submission" date="2025-08" db="UniProtKB">
        <authorList>
            <consortium name="RefSeq"/>
        </authorList>
    </citation>
    <scope>IDENTIFICATION</scope>
</reference>